<organism evidence="1 2">
    <name type="scientific">Desulfonema magnum</name>
    <dbReference type="NCBI Taxonomy" id="45655"/>
    <lineage>
        <taxon>Bacteria</taxon>
        <taxon>Pseudomonadati</taxon>
        <taxon>Thermodesulfobacteriota</taxon>
        <taxon>Desulfobacteria</taxon>
        <taxon>Desulfobacterales</taxon>
        <taxon>Desulfococcaceae</taxon>
        <taxon>Desulfonema</taxon>
    </lineage>
</organism>
<dbReference type="KEGG" id="dmm:dnm_097200"/>
<proteinExistence type="predicted"/>
<evidence type="ECO:0000313" key="2">
    <source>
        <dbReference type="Proteomes" id="UP000663722"/>
    </source>
</evidence>
<gene>
    <name evidence="1" type="ORF">dnm_097200</name>
</gene>
<reference evidence="1" key="1">
    <citation type="journal article" date="2021" name="Microb. Physiol.">
        <title>Proteogenomic Insights into the Physiology of Marine, Sulfate-Reducing, Filamentous Desulfonema limicola and Desulfonema magnum.</title>
        <authorList>
            <person name="Schnaars V."/>
            <person name="Wohlbrand L."/>
            <person name="Scheve S."/>
            <person name="Hinrichs C."/>
            <person name="Reinhardt R."/>
            <person name="Rabus R."/>
        </authorList>
    </citation>
    <scope>NUCLEOTIDE SEQUENCE</scope>
    <source>
        <strain evidence="1">4be13</strain>
    </source>
</reference>
<evidence type="ECO:0000313" key="1">
    <source>
        <dbReference type="EMBL" id="QTA93616.1"/>
    </source>
</evidence>
<accession>A0A975BXL9</accession>
<sequence length="39" mass="4649">MSYINGMRFYHYRESGNSATRIFAFSRMILPANEFVSRQ</sequence>
<keyword evidence="2" id="KW-1185">Reference proteome</keyword>
<dbReference type="Proteomes" id="UP000663722">
    <property type="component" value="Chromosome"/>
</dbReference>
<dbReference type="AlphaFoldDB" id="A0A975BXL9"/>
<protein>
    <submittedName>
        <fullName evidence="1">Uncharacterized protein</fullName>
    </submittedName>
</protein>
<name>A0A975BXL9_9BACT</name>
<dbReference type="EMBL" id="CP061800">
    <property type="protein sequence ID" value="QTA93616.1"/>
    <property type="molecule type" value="Genomic_DNA"/>
</dbReference>